<keyword evidence="5 6" id="KW-0472">Membrane</keyword>
<dbReference type="Proteomes" id="UP001061361">
    <property type="component" value="Chromosome"/>
</dbReference>
<feature type="transmembrane region" description="Helical" evidence="6">
    <location>
        <begin position="72"/>
        <end position="88"/>
    </location>
</feature>
<dbReference type="RefSeq" id="WP_264981943.1">
    <property type="nucleotide sequence ID" value="NZ_AP026708.1"/>
</dbReference>
<organism evidence="8 9">
    <name type="scientific">Pseudodesulfovibrio portus</name>
    <dbReference type="NCBI Taxonomy" id="231439"/>
    <lineage>
        <taxon>Bacteria</taxon>
        <taxon>Pseudomonadati</taxon>
        <taxon>Thermodesulfobacteriota</taxon>
        <taxon>Desulfovibrionia</taxon>
        <taxon>Desulfovibrionales</taxon>
        <taxon>Desulfovibrionaceae</taxon>
    </lineage>
</organism>
<gene>
    <name evidence="8" type="ORF">JCM14722_25930</name>
</gene>
<keyword evidence="3 6" id="KW-0812">Transmembrane</keyword>
<evidence type="ECO:0000259" key="7">
    <source>
        <dbReference type="Pfam" id="PF10035"/>
    </source>
</evidence>
<feature type="domain" description="DUF2179" evidence="7">
    <location>
        <begin position="236"/>
        <end position="289"/>
    </location>
</feature>
<dbReference type="PIRSF" id="PIRSF006483">
    <property type="entry name" value="Membrane_protein_YitT"/>
    <property type="match status" value="1"/>
</dbReference>
<keyword evidence="4 6" id="KW-1133">Transmembrane helix</keyword>
<feature type="transmembrane region" description="Helical" evidence="6">
    <location>
        <begin position="95"/>
        <end position="116"/>
    </location>
</feature>
<keyword evidence="2" id="KW-1003">Cell membrane</keyword>
<evidence type="ECO:0000256" key="2">
    <source>
        <dbReference type="ARBA" id="ARBA00022475"/>
    </source>
</evidence>
<dbReference type="InterPro" id="IPR019264">
    <property type="entry name" value="DUF2179"/>
</dbReference>
<evidence type="ECO:0000256" key="3">
    <source>
        <dbReference type="ARBA" id="ARBA00022692"/>
    </source>
</evidence>
<dbReference type="Pfam" id="PF10035">
    <property type="entry name" value="DUF2179"/>
    <property type="match status" value="1"/>
</dbReference>
<keyword evidence="9" id="KW-1185">Reference proteome</keyword>
<feature type="transmembrane region" description="Helical" evidence="6">
    <location>
        <begin position="23"/>
        <end position="41"/>
    </location>
</feature>
<evidence type="ECO:0000313" key="8">
    <source>
        <dbReference type="EMBL" id="BDQ35051.1"/>
    </source>
</evidence>
<dbReference type="CDD" id="cd16380">
    <property type="entry name" value="YitT_C"/>
    <property type="match status" value="1"/>
</dbReference>
<name>A0ABN6RVK4_9BACT</name>
<evidence type="ECO:0000256" key="4">
    <source>
        <dbReference type="ARBA" id="ARBA00022989"/>
    </source>
</evidence>
<proteinExistence type="predicted"/>
<dbReference type="Gene3D" id="3.30.70.120">
    <property type="match status" value="1"/>
</dbReference>
<evidence type="ECO:0000256" key="6">
    <source>
        <dbReference type="SAM" id="Phobius"/>
    </source>
</evidence>
<dbReference type="EMBL" id="AP026708">
    <property type="protein sequence ID" value="BDQ35051.1"/>
    <property type="molecule type" value="Genomic_DNA"/>
</dbReference>
<dbReference type="InterPro" id="IPR051461">
    <property type="entry name" value="UPF0750_membrane"/>
</dbReference>
<feature type="transmembrane region" description="Helical" evidence="6">
    <location>
        <begin position="160"/>
        <end position="181"/>
    </location>
</feature>
<dbReference type="InterPro" id="IPR003740">
    <property type="entry name" value="YitT"/>
</dbReference>
<dbReference type="Pfam" id="PF02588">
    <property type="entry name" value="YitT_membrane"/>
    <property type="match status" value="1"/>
</dbReference>
<feature type="transmembrane region" description="Helical" evidence="6">
    <location>
        <begin position="187"/>
        <end position="209"/>
    </location>
</feature>
<evidence type="ECO:0000313" key="9">
    <source>
        <dbReference type="Proteomes" id="UP001061361"/>
    </source>
</evidence>
<evidence type="ECO:0000256" key="5">
    <source>
        <dbReference type="ARBA" id="ARBA00023136"/>
    </source>
</evidence>
<dbReference type="PANTHER" id="PTHR33545">
    <property type="entry name" value="UPF0750 MEMBRANE PROTEIN YITT-RELATED"/>
    <property type="match status" value="1"/>
</dbReference>
<protein>
    <submittedName>
        <fullName evidence="8">Membrane protein</fullName>
    </submittedName>
</protein>
<dbReference type="InterPro" id="IPR015867">
    <property type="entry name" value="N-reg_PII/ATP_PRibTrfase_C"/>
</dbReference>
<evidence type="ECO:0000256" key="1">
    <source>
        <dbReference type="ARBA" id="ARBA00004651"/>
    </source>
</evidence>
<dbReference type="PANTHER" id="PTHR33545:SF5">
    <property type="entry name" value="UPF0750 MEMBRANE PROTEIN YITT"/>
    <property type="match status" value="1"/>
</dbReference>
<feature type="transmembrane region" description="Helical" evidence="6">
    <location>
        <begin position="48"/>
        <end position="66"/>
    </location>
</feature>
<comment type="subcellular location">
    <subcellularLocation>
        <location evidence="1">Cell membrane</location>
        <topology evidence="1">Multi-pass membrane protein</topology>
    </subcellularLocation>
</comment>
<feature type="transmembrane region" description="Helical" evidence="6">
    <location>
        <begin position="122"/>
        <end position="140"/>
    </location>
</feature>
<accession>A0ABN6RVK4</accession>
<sequence>MSGTSRSYLGKGPVFRLNISYSIWWNLLLLTVGSLIVSVGIKSLAVPHGLVTGGVFGLASLLYYMTDAMNPGWIYFLLNVPLFLFAWFKVSRRFFLYSLYAMVATTLLYESVTIHIQVQDQLYAAIASGVMTGFGAGIVLRSLGSNGGLDVIAVYLFQKFNVGIGRVYMVFNALLFCGSLMRLPLDVIIASLIMVVITSMVVDQTLSLFSQRKVVFIISNMADEISRDVLIQLKQSATFLKGFGAFSRQEKNVLMTVVNNVQLKKLEEITFTHDEDALFIVENTFSVIGASFSRRKIY</sequence>
<reference evidence="8" key="1">
    <citation type="submission" date="2022-08" db="EMBL/GenBank/DDBJ databases">
        <title>Genome Sequence of the sulphate-reducing bacterium, Pseudodesulfovibrio portus JCM14722.</title>
        <authorList>
            <person name="Kondo R."/>
            <person name="Kataoka T."/>
        </authorList>
    </citation>
    <scope>NUCLEOTIDE SEQUENCE</scope>
    <source>
        <strain evidence="8">JCM 14722</strain>
    </source>
</reference>